<evidence type="ECO:0000313" key="1">
    <source>
        <dbReference type="EMBL" id="RTR16282.1"/>
    </source>
</evidence>
<dbReference type="InterPro" id="IPR016181">
    <property type="entry name" value="Acyl_CoA_acyltransferase"/>
</dbReference>
<dbReference type="SUPFAM" id="SSF55729">
    <property type="entry name" value="Acyl-CoA N-acyltransferases (Nat)"/>
    <property type="match status" value="1"/>
</dbReference>
<keyword evidence="1" id="KW-0808">Transferase</keyword>
<dbReference type="RefSeq" id="WP_126619158.1">
    <property type="nucleotide sequence ID" value="NZ_JBHUCY010000002.1"/>
</dbReference>
<keyword evidence="2" id="KW-1185">Reference proteome</keyword>
<dbReference type="EMBL" id="RXMA01000026">
    <property type="protein sequence ID" value="RTR16282.1"/>
    <property type="molecule type" value="Genomic_DNA"/>
</dbReference>
<evidence type="ECO:0000313" key="2">
    <source>
        <dbReference type="Proteomes" id="UP000277007"/>
    </source>
</evidence>
<organism evidence="1 2">
    <name type="scientific">Azospirillum griseum</name>
    <dbReference type="NCBI Taxonomy" id="2496639"/>
    <lineage>
        <taxon>Bacteria</taxon>
        <taxon>Pseudomonadati</taxon>
        <taxon>Pseudomonadota</taxon>
        <taxon>Alphaproteobacteria</taxon>
        <taxon>Rhodospirillales</taxon>
        <taxon>Azospirillaceae</taxon>
        <taxon>Azospirillum</taxon>
    </lineage>
</organism>
<dbReference type="AlphaFoldDB" id="A0A431VBZ7"/>
<gene>
    <name evidence="1" type="ORF">EJ903_21080</name>
</gene>
<dbReference type="InterPro" id="IPR007434">
    <property type="entry name" value="FemAB-like"/>
</dbReference>
<proteinExistence type="predicted"/>
<protein>
    <submittedName>
        <fullName evidence="1">GNAT family N-acetyltransferase</fullName>
    </submittedName>
</protein>
<dbReference type="PANTHER" id="PTHR47017:SF1">
    <property type="entry name" value="ACYL-COA"/>
    <property type="match status" value="1"/>
</dbReference>
<dbReference type="OrthoDB" id="9776898at2"/>
<name>A0A431VBZ7_9PROT</name>
<sequence>MPDTNPAGPPPPLPLSLAVVPDIGALDAEAWNACAAGQGPLLRHAALRAAEESGLAGPANGWQATHLTARDPNGRLVGAVPLYLRHNSDHDHWADQNWAAGYQAAGGRYYPKLLTTVPFAPVTGRRLLLHPDAPPGTAQVLVRGMETLARRYGLSSIHAAFPDNDDRARFEAAGWLTRQTIQYEWRNTGYRDFDEFLGCLSSRRRITLRRERRAVRDSGVTVRDVPGDRVKETDVALFLDLLNDLHRRRATPQPLTADYLLRLCAGLGDLATLTFADREGVTVGALLSVTGDGRMSLRNWGCRREARFLHFEICYHRTVEQAIQRGLSAIEGGYGGPHKLARGFLPKLVHACHWFLHPNLRAAVAADIAQQRPDIEAVLLSQQARAPFRHQPLRHEIAAAVTGQAMSQPP</sequence>
<dbReference type="PANTHER" id="PTHR47017">
    <property type="entry name" value="ACYL-COA"/>
    <property type="match status" value="1"/>
</dbReference>
<dbReference type="GO" id="GO:0016740">
    <property type="term" value="F:transferase activity"/>
    <property type="evidence" value="ECO:0007669"/>
    <property type="project" value="UniProtKB-KW"/>
</dbReference>
<dbReference type="Pfam" id="PF04339">
    <property type="entry name" value="FemAB_like"/>
    <property type="match status" value="1"/>
</dbReference>
<comment type="caution">
    <text evidence="1">The sequence shown here is derived from an EMBL/GenBank/DDBJ whole genome shotgun (WGS) entry which is preliminary data.</text>
</comment>
<dbReference type="Proteomes" id="UP000277007">
    <property type="component" value="Unassembled WGS sequence"/>
</dbReference>
<dbReference type="Gene3D" id="3.40.630.30">
    <property type="match status" value="1"/>
</dbReference>
<reference evidence="1 2" key="1">
    <citation type="submission" date="2018-12" db="EMBL/GenBank/DDBJ databases">
        <authorList>
            <person name="Yang Y."/>
        </authorList>
    </citation>
    <scope>NUCLEOTIDE SEQUENCE [LARGE SCALE GENOMIC DNA]</scope>
    <source>
        <strain evidence="1 2">L-25-5w-1</strain>
    </source>
</reference>
<accession>A0A431VBZ7</accession>